<dbReference type="HOGENOM" id="CLU_2699586_0_0_9"/>
<dbReference type="Proteomes" id="UP000001661">
    <property type="component" value="Chromosome"/>
</dbReference>
<gene>
    <name evidence="1" type="ordered locus">Acear_1660</name>
</gene>
<keyword evidence="2" id="KW-1185">Reference proteome</keyword>
<sequence>MKLKQGDILSGMVLEVKAKTAVINFGHYALEARVLTELEVGEKVKVQVKGKYKNTVVLKVLNRHYDGEIGDNSIDVRV</sequence>
<reference evidence="1 2" key="1">
    <citation type="journal article" date="2010" name="Stand. Genomic Sci.">
        <title>Complete genome sequence of Acetohalobium arabaticum type strain (Z-7288).</title>
        <authorList>
            <person name="Sikorski J."/>
            <person name="Lapidus A."/>
            <person name="Chertkov O."/>
            <person name="Lucas S."/>
            <person name="Copeland A."/>
            <person name="Glavina Del Rio T."/>
            <person name="Nolan M."/>
            <person name="Tice H."/>
            <person name="Cheng J.F."/>
            <person name="Han C."/>
            <person name="Brambilla E."/>
            <person name="Pitluck S."/>
            <person name="Liolios K."/>
            <person name="Ivanova N."/>
            <person name="Mavromatis K."/>
            <person name="Mikhailova N."/>
            <person name="Pati A."/>
            <person name="Bruce D."/>
            <person name="Detter C."/>
            <person name="Tapia R."/>
            <person name="Goodwin L."/>
            <person name="Chen A."/>
            <person name="Palaniappan K."/>
            <person name="Land M."/>
            <person name="Hauser L."/>
            <person name="Chang Y.J."/>
            <person name="Jeffries C.D."/>
            <person name="Rohde M."/>
            <person name="Goker M."/>
            <person name="Spring S."/>
            <person name="Woyke T."/>
            <person name="Bristow J."/>
            <person name="Eisen J.A."/>
            <person name="Markowitz V."/>
            <person name="Hugenholtz P."/>
            <person name="Kyrpides N.C."/>
            <person name="Klenk H.P."/>
        </authorList>
    </citation>
    <scope>NUCLEOTIDE SEQUENCE [LARGE SCALE GENOMIC DNA]</scope>
    <source>
        <strain evidence="2">ATCC 49924 / DSM 5501 / Z-7288</strain>
    </source>
</reference>
<proteinExistence type="predicted"/>
<accession>D9QRM4</accession>
<protein>
    <submittedName>
        <fullName evidence="1">Uncharacterized protein</fullName>
    </submittedName>
</protein>
<dbReference type="RefSeq" id="WP_013278610.1">
    <property type="nucleotide sequence ID" value="NC_014378.1"/>
</dbReference>
<organism evidence="1 2">
    <name type="scientific">Acetohalobium arabaticum (strain ATCC 49924 / DSM 5501 / Z-7288)</name>
    <dbReference type="NCBI Taxonomy" id="574087"/>
    <lineage>
        <taxon>Bacteria</taxon>
        <taxon>Bacillati</taxon>
        <taxon>Bacillota</taxon>
        <taxon>Clostridia</taxon>
        <taxon>Halanaerobiales</taxon>
        <taxon>Halobacteroidaceae</taxon>
        <taxon>Acetohalobium</taxon>
    </lineage>
</organism>
<dbReference type="EMBL" id="CP002105">
    <property type="protein sequence ID" value="ADL13165.1"/>
    <property type="molecule type" value="Genomic_DNA"/>
</dbReference>
<dbReference type="OrthoDB" id="2112418at2"/>
<dbReference type="KEGG" id="aar:Acear_1660"/>
<name>D9QRM4_ACEAZ</name>
<evidence type="ECO:0000313" key="1">
    <source>
        <dbReference type="EMBL" id="ADL13165.1"/>
    </source>
</evidence>
<dbReference type="AlphaFoldDB" id="D9QRM4"/>
<evidence type="ECO:0000313" key="2">
    <source>
        <dbReference type="Proteomes" id="UP000001661"/>
    </source>
</evidence>